<dbReference type="AlphaFoldDB" id="A0A285RF69"/>
<accession>A0A285RF69</accession>
<protein>
    <submittedName>
        <fullName evidence="1">Hemin uptake protein HemP</fullName>
    </submittedName>
</protein>
<keyword evidence="2" id="KW-1185">Reference proteome</keyword>
<dbReference type="Proteomes" id="UP000219111">
    <property type="component" value="Unassembled WGS sequence"/>
</dbReference>
<sequence>MRDEDGYSRAPLGITLRPAAVAAPPPEADEIGAARCPEVPRHDARALTCSAGLAHIVLDGVAYTLRITRNGKLILTK</sequence>
<dbReference type="Gene3D" id="2.10.70.10">
    <property type="entry name" value="Complement Module, domain 1"/>
    <property type="match status" value="1"/>
</dbReference>
<name>A0A285RF69_9RHOB</name>
<dbReference type="InterPro" id="IPR019600">
    <property type="entry name" value="Hemin_uptake_protein_HemP"/>
</dbReference>
<proteinExistence type="predicted"/>
<dbReference type="EMBL" id="OBMT01000001">
    <property type="protein sequence ID" value="SOB92736.1"/>
    <property type="molecule type" value="Genomic_DNA"/>
</dbReference>
<organism evidence="1 2">
    <name type="scientific">Rhodobacter maris</name>
    <dbReference type="NCBI Taxonomy" id="446682"/>
    <lineage>
        <taxon>Bacteria</taxon>
        <taxon>Pseudomonadati</taxon>
        <taxon>Pseudomonadota</taxon>
        <taxon>Alphaproteobacteria</taxon>
        <taxon>Rhodobacterales</taxon>
        <taxon>Rhodobacter group</taxon>
        <taxon>Rhodobacter</taxon>
    </lineage>
</organism>
<gene>
    <name evidence="1" type="ORF">SAMN05877831_10151</name>
</gene>
<evidence type="ECO:0000313" key="2">
    <source>
        <dbReference type="Proteomes" id="UP000219111"/>
    </source>
</evidence>
<dbReference type="OrthoDB" id="7691333at2"/>
<evidence type="ECO:0000313" key="1">
    <source>
        <dbReference type="EMBL" id="SOB92736.1"/>
    </source>
</evidence>
<dbReference type="Pfam" id="PF10636">
    <property type="entry name" value="hemP"/>
    <property type="match status" value="1"/>
</dbReference>
<reference evidence="2" key="1">
    <citation type="submission" date="2017-08" db="EMBL/GenBank/DDBJ databases">
        <authorList>
            <person name="Varghese N."/>
            <person name="Submissions S."/>
        </authorList>
    </citation>
    <scope>NUCLEOTIDE SEQUENCE [LARGE SCALE GENOMIC DNA]</scope>
    <source>
        <strain evidence="2">JA276</strain>
    </source>
</reference>